<accession>A0A9P8Q094</accession>
<evidence type="ECO:0000313" key="1">
    <source>
        <dbReference type="EMBL" id="KAH3680845.1"/>
    </source>
</evidence>
<reference evidence="1" key="2">
    <citation type="submission" date="2021-01" db="EMBL/GenBank/DDBJ databases">
        <authorList>
            <person name="Schikora-Tamarit M.A."/>
        </authorList>
    </citation>
    <scope>NUCLEOTIDE SEQUENCE</scope>
    <source>
        <strain evidence="1">CBS2887</strain>
    </source>
</reference>
<protein>
    <submittedName>
        <fullName evidence="1">Uncharacterized protein</fullName>
    </submittedName>
</protein>
<dbReference type="EMBL" id="JAEUBG010004656">
    <property type="protein sequence ID" value="KAH3680845.1"/>
    <property type="molecule type" value="Genomic_DNA"/>
</dbReference>
<gene>
    <name evidence="1" type="ORF">WICPIJ_008100</name>
</gene>
<sequence>MNLTSFCVEPAGTKGRAKSMPWAFLDSLEIGLPLLTTNLDLGFPCLISYCQHALQTNSLARVRDLNHGLDVVVVRQLEQCGTLDKSIEGACVGITAGAG</sequence>
<evidence type="ECO:0000313" key="2">
    <source>
        <dbReference type="Proteomes" id="UP000774326"/>
    </source>
</evidence>
<organism evidence="1 2">
    <name type="scientific">Wickerhamomyces pijperi</name>
    <name type="common">Yeast</name>
    <name type="synonym">Pichia pijperi</name>
    <dbReference type="NCBI Taxonomy" id="599730"/>
    <lineage>
        <taxon>Eukaryota</taxon>
        <taxon>Fungi</taxon>
        <taxon>Dikarya</taxon>
        <taxon>Ascomycota</taxon>
        <taxon>Saccharomycotina</taxon>
        <taxon>Saccharomycetes</taxon>
        <taxon>Phaffomycetales</taxon>
        <taxon>Wickerhamomycetaceae</taxon>
        <taxon>Wickerhamomyces</taxon>
    </lineage>
</organism>
<name>A0A9P8Q094_WICPI</name>
<reference evidence="1" key="1">
    <citation type="journal article" date="2021" name="Open Biol.">
        <title>Shared evolutionary footprints suggest mitochondrial oxidative damage underlies multiple complex I losses in fungi.</title>
        <authorList>
            <person name="Schikora-Tamarit M.A."/>
            <person name="Marcet-Houben M."/>
            <person name="Nosek J."/>
            <person name="Gabaldon T."/>
        </authorList>
    </citation>
    <scope>NUCLEOTIDE SEQUENCE</scope>
    <source>
        <strain evidence="1">CBS2887</strain>
    </source>
</reference>
<dbReference type="AlphaFoldDB" id="A0A9P8Q094"/>
<comment type="caution">
    <text evidence="1">The sequence shown here is derived from an EMBL/GenBank/DDBJ whole genome shotgun (WGS) entry which is preliminary data.</text>
</comment>
<keyword evidence="2" id="KW-1185">Reference proteome</keyword>
<proteinExistence type="predicted"/>
<dbReference type="Proteomes" id="UP000774326">
    <property type="component" value="Unassembled WGS sequence"/>
</dbReference>